<evidence type="ECO:0000313" key="2">
    <source>
        <dbReference type="EMBL" id="MFC3194932.1"/>
    </source>
</evidence>
<dbReference type="Proteomes" id="UP001595533">
    <property type="component" value="Unassembled WGS sequence"/>
</dbReference>
<name>A0ABV7JCT4_9GAMM</name>
<dbReference type="InterPro" id="IPR004155">
    <property type="entry name" value="PBS_lyase_HEAT"/>
</dbReference>
<dbReference type="SMART" id="SM00567">
    <property type="entry name" value="EZ_HEAT"/>
    <property type="match status" value="4"/>
</dbReference>
<feature type="chain" id="PRO_5046988405" evidence="1">
    <location>
        <begin position="20"/>
        <end position="397"/>
    </location>
</feature>
<accession>A0ABV7JCT4</accession>
<protein>
    <submittedName>
        <fullName evidence="2">HEAT repeat domain-containing protein</fullName>
    </submittedName>
</protein>
<dbReference type="RefSeq" id="WP_077411890.1">
    <property type="nucleotide sequence ID" value="NZ_JBHRTS010000006.1"/>
</dbReference>
<organism evidence="2 3">
    <name type="scientific">Marinicella sediminis</name>
    <dbReference type="NCBI Taxonomy" id="1792834"/>
    <lineage>
        <taxon>Bacteria</taxon>
        <taxon>Pseudomonadati</taxon>
        <taxon>Pseudomonadota</taxon>
        <taxon>Gammaproteobacteria</taxon>
        <taxon>Lysobacterales</taxon>
        <taxon>Marinicellaceae</taxon>
        <taxon>Marinicella</taxon>
    </lineage>
</organism>
<feature type="signal peptide" evidence="1">
    <location>
        <begin position="1"/>
        <end position="19"/>
    </location>
</feature>
<sequence>MKTLLATLGLLTLSASQGASQPFFNNLNIQSSELSLVEYVDQNKRSDQWFAYSIPAAEETRSMCCYQHGEESVCDLKKSQYGYGSSSDSPLTDQVHFFVHLNNGQVDQVMPVGDHCAVKADGMEIAWLEHVTTTQSLQWLTTQVKSAAQEQASGGLYAISLHPGQAATSALFALATEQQDDYSEQAVFWLGQRQDGFASLQKLLQELPVGEVRRHINFALSQQHSTTAVDLLKEVAQHDQDQQQQADAIFWLSQTDDVVDLPAFLIDLMSHTEHLEIKEKAVFSLSQINTEAAKEALAGLVKDHLDEEVREQALFWLAQNSPDRARPVAMNVLRTSVDASQQEHAVFVLSQLPGKQSSEALFTVVEGAYPRSVKKQALFWLSQSGDDAVISRLEQLF</sequence>
<reference evidence="3" key="1">
    <citation type="journal article" date="2019" name="Int. J. Syst. Evol. Microbiol.">
        <title>The Global Catalogue of Microorganisms (GCM) 10K type strain sequencing project: providing services to taxonomists for standard genome sequencing and annotation.</title>
        <authorList>
            <consortium name="The Broad Institute Genomics Platform"/>
            <consortium name="The Broad Institute Genome Sequencing Center for Infectious Disease"/>
            <person name="Wu L."/>
            <person name="Ma J."/>
        </authorList>
    </citation>
    <scope>NUCLEOTIDE SEQUENCE [LARGE SCALE GENOMIC DNA]</scope>
    <source>
        <strain evidence="3">KCTC 42953</strain>
    </source>
</reference>
<dbReference type="EMBL" id="JBHRTS010000006">
    <property type="protein sequence ID" value="MFC3194932.1"/>
    <property type="molecule type" value="Genomic_DNA"/>
</dbReference>
<keyword evidence="3" id="KW-1185">Reference proteome</keyword>
<dbReference type="InterPro" id="IPR011989">
    <property type="entry name" value="ARM-like"/>
</dbReference>
<evidence type="ECO:0000313" key="3">
    <source>
        <dbReference type="Proteomes" id="UP001595533"/>
    </source>
</evidence>
<keyword evidence="1" id="KW-0732">Signal</keyword>
<dbReference type="InterPro" id="IPR016024">
    <property type="entry name" value="ARM-type_fold"/>
</dbReference>
<comment type="caution">
    <text evidence="2">The sequence shown here is derived from an EMBL/GenBank/DDBJ whole genome shotgun (WGS) entry which is preliminary data.</text>
</comment>
<gene>
    <name evidence="2" type="ORF">ACFODZ_11840</name>
</gene>
<dbReference type="Gene3D" id="1.25.10.10">
    <property type="entry name" value="Leucine-rich Repeat Variant"/>
    <property type="match status" value="1"/>
</dbReference>
<evidence type="ECO:0000256" key="1">
    <source>
        <dbReference type="SAM" id="SignalP"/>
    </source>
</evidence>
<proteinExistence type="predicted"/>
<dbReference type="SUPFAM" id="SSF48371">
    <property type="entry name" value="ARM repeat"/>
    <property type="match status" value="1"/>
</dbReference>